<evidence type="ECO:0000259" key="2">
    <source>
        <dbReference type="Pfam" id="PF01978"/>
    </source>
</evidence>
<evidence type="ECO:0000256" key="1">
    <source>
        <dbReference type="ARBA" id="ARBA00007287"/>
    </source>
</evidence>
<reference evidence="4" key="1">
    <citation type="submission" date="2022-08" db="EMBL/GenBank/DDBJ databases">
        <title>Dynamic responses of ammonia-oxidizing microbial communities induced by reactive oxygen species (ROS) in fluctuating redox aquifers.</title>
        <authorList>
            <person name="Wang P."/>
            <person name="Wang H."/>
        </authorList>
    </citation>
    <scope>NUCLEOTIDE SEQUENCE</scope>
    <source>
        <strain evidence="4">PLX03</strain>
    </source>
</reference>
<dbReference type="Gene3D" id="1.10.10.10">
    <property type="entry name" value="Winged helix-like DNA-binding domain superfamily/Winged helix DNA-binding domain"/>
    <property type="match status" value="1"/>
</dbReference>
<dbReference type="PANTHER" id="PTHR34293">
    <property type="entry name" value="HTH-TYPE TRANSCRIPTIONAL REGULATOR TRMBL2"/>
    <property type="match status" value="1"/>
</dbReference>
<dbReference type="GeneID" id="74946017"/>
<evidence type="ECO:0000313" key="4">
    <source>
        <dbReference type="EMBL" id="UVS69903.1"/>
    </source>
</evidence>
<gene>
    <name evidence="4" type="ORF">NWT39_03730</name>
</gene>
<organism evidence="4">
    <name type="scientific">Nitrososphaera viennensis</name>
    <dbReference type="NCBI Taxonomy" id="1034015"/>
    <lineage>
        <taxon>Archaea</taxon>
        <taxon>Nitrososphaerota</taxon>
        <taxon>Nitrososphaeria</taxon>
        <taxon>Nitrososphaerales</taxon>
        <taxon>Nitrososphaeraceae</taxon>
        <taxon>Nitrososphaera</taxon>
    </lineage>
</organism>
<dbReference type="Proteomes" id="UP001059771">
    <property type="component" value="Chromosome"/>
</dbReference>
<accession>A0A977NMK1</accession>
<proteinExistence type="inferred from homology"/>
<feature type="domain" description="Transcription regulator TrmB C-terminal" evidence="3">
    <location>
        <begin position="117"/>
        <end position="258"/>
    </location>
</feature>
<dbReference type="Pfam" id="PF01978">
    <property type="entry name" value="TrmB"/>
    <property type="match status" value="1"/>
</dbReference>
<feature type="domain" description="Transcription regulator TrmB N-terminal" evidence="2">
    <location>
        <begin position="11"/>
        <end position="77"/>
    </location>
</feature>
<dbReference type="InterPro" id="IPR021586">
    <property type="entry name" value="Tscrpt_reg_TrmB_C"/>
</dbReference>
<dbReference type="CDD" id="cd00090">
    <property type="entry name" value="HTH_ARSR"/>
    <property type="match status" value="1"/>
</dbReference>
<dbReference type="Pfam" id="PF11495">
    <property type="entry name" value="Regulator_TrmB"/>
    <property type="match status" value="1"/>
</dbReference>
<dbReference type="AlphaFoldDB" id="A0A977NMK1"/>
<dbReference type="InterPro" id="IPR011991">
    <property type="entry name" value="ArsR-like_HTH"/>
</dbReference>
<dbReference type="RefSeq" id="WP_075054075.1">
    <property type="nucleotide sequence ID" value="NZ_CP103305.1"/>
</dbReference>
<sequence>MSISDRSRKAMEDLGMTGYEIRVYTSLLEVGAMTAADISKKSGVPYSKIYEVLNSLEDKGWLESDSSRPQKFFPKSPSTALEAMRMRSENNFRESQAAIMNELMPIYTKSGIKEKPEIWVVRGIYNIAAKVSEIVENCQHELLVALPSVAQDVAKPMQPVLRTLHERGVKINVLASEDTSTDIVRALSRVAEVKLKTDMFGGGVIGDGKHVMILLGEGMVENGMIDPIAIWADHAALAGFAKDYFRYLWADAKAQQKKTSSSNNNR</sequence>
<evidence type="ECO:0000259" key="3">
    <source>
        <dbReference type="Pfam" id="PF11495"/>
    </source>
</evidence>
<dbReference type="PANTHER" id="PTHR34293:SF1">
    <property type="entry name" value="HTH-TYPE TRANSCRIPTIONAL REGULATOR TRMBL2"/>
    <property type="match status" value="1"/>
</dbReference>
<comment type="similarity">
    <text evidence="1">Belongs to the transcriptional regulator TrmB family.</text>
</comment>
<dbReference type="CDD" id="cd09124">
    <property type="entry name" value="PLDc_like_TrmB_middle"/>
    <property type="match status" value="1"/>
</dbReference>
<dbReference type="Gene3D" id="3.30.870.10">
    <property type="entry name" value="Endonuclease Chain A"/>
    <property type="match status" value="1"/>
</dbReference>
<name>A0A977NMK1_9ARCH</name>
<dbReference type="InterPro" id="IPR051797">
    <property type="entry name" value="TrmB-like"/>
</dbReference>
<dbReference type="SUPFAM" id="SSF46785">
    <property type="entry name" value="Winged helix' DNA-binding domain"/>
    <property type="match status" value="1"/>
</dbReference>
<dbReference type="InterPro" id="IPR036388">
    <property type="entry name" value="WH-like_DNA-bd_sf"/>
</dbReference>
<protein>
    <submittedName>
        <fullName evidence="4">Helix-turn-helix domain-containing protein</fullName>
    </submittedName>
</protein>
<dbReference type="InterPro" id="IPR036390">
    <property type="entry name" value="WH_DNA-bd_sf"/>
</dbReference>
<dbReference type="EMBL" id="CP103305">
    <property type="protein sequence ID" value="UVS69903.1"/>
    <property type="molecule type" value="Genomic_DNA"/>
</dbReference>
<dbReference type="InterPro" id="IPR002831">
    <property type="entry name" value="Tscrpt_reg_TrmB_N"/>
</dbReference>